<name>A0A7W6EDN3_9HYPH</name>
<feature type="transmembrane region" description="Helical" evidence="1">
    <location>
        <begin position="223"/>
        <end position="243"/>
    </location>
</feature>
<feature type="transmembrane region" description="Helical" evidence="1">
    <location>
        <begin position="137"/>
        <end position="161"/>
    </location>
</feature>
<dbReference type="Pfam" id="PF01757">
    <property type="entry name" value="Acyl_transf_3"/>
    <property type="match status" value="1"/>
</dbReference>
<organism evidence="3 4">
    <name type="scientific">Aureimonas pseudogalii</name>
    <dbReference type="NCBI Taxonomy" id="1744844"/>
    <lineage>
        <taxon>Bacteria</taxon>
        <taxon>Pseudomonadati</taxon>
        <taxon>Pseudomonadota</taxon>
        <taxon>Alphaproteobacteria</taxon>
        <taxon>Hyphomicrobiales</taxon>
        <taxon>Aurantimonadaceae</taxon>
        <taxon>Aureimonas</taxon>
    </lineage>
</organism>
<feature type="transmembrane region" description="Helical" evidence="1">
    <location>
        <begin position="193"/>
        <end position="211"/>
    </location>
</feature>
<keyword evidence="1" id="KW-0472">Membrane</keyword>
<feature type="transmembrane region" description="Helical" evidence="1">
    <location>
        <begin position="94"/>
        <end position="117"/>
    </location>
</feature>
<dbReference type="AlphaFoldDB" id="A0A7W6EDN3"/>
<dbReference type="InterPro" id="IPR050879">
    <property type="entry name" value="Acyltransferase_3"/>
</dbReference>
<dbReference type="GO" id="GO:0016020">
    <property type="term" value="C:membrane"/>
    <property type="evidence" value="ECO:0007669"/>
    <property type="project" value="TreeGrafter"/>
</dbReference>
<evidence type="ECO:0000256" key="1">
    <source>
        <dbReference type="SAM" id="Phobius"/>
    </source>
</evidence>
<dbReference type="GO" id="GO:0016747">
    <property type="term" value="F:acyltransferase activity, transferring groups other than amino-acyl groups"/>
    <property type="evidence" value="ECO:0007669"/>
    <property type="project" value="InterPro"/>
</dbReference>
<evidence type="ECO:0000259" key="2">
    <source>
        <dbReference type="Pfam" id="PF01757"/>
    </source>
</evidence>
<dbReference type="RefSeq" id="WP_183199647.1">
    <property type="nucleotide sequence ID" value="NZ_JACIEK010000003.1"/>
</dbReference>
<reference evidence="3 4" key="1">
    <citation type="submission" date="2020-08" db="EMBL/GenBank/DDBJ databases">
        <title>Genomic Encyclopedia of Type Strains, Phase IV (KMG-IV): sequencing the most valuable type-strain genomes for metagenomic binning, comparative biology and taxonomic classification.</title>
        <authorList>
            <person name="Goeker M."/>
        </authorList>
    </citation>
    <scope>NUCLEOTIDE SEQUENCE [LARGE SCALE GENOMIC DNA]</scope>
    <source>
        <strain evidence="3 4">DSM 102238</strain>
    </source>
</reference>
<evidence type="ECO:0000313" key="4">
    <source>
        <dbReference type="Proteomes" id="UP000542776"/>
    </source>
</evidence>
<keyword evidence="1" id="KW-0812">Transmembrane</keyword>
<feature type="transmembrane region" description="Helical" evidence="1">
    <location>
        <begin position="50"/>
        <end position="74"/>
    </location>
</feature>
<dbReference type="GO" id="GO:0000271">
    <property type="term" value="P:polysaccharide biosynthetic process"/>
    <property type="evidence" value="ECO:0007669"/>
    <property type="project" value="TreeGrafter"/>
</dbReference>
<dbReference type="PANTHER" id="PTHR23028">
    <property type="entry name" value="ACETYLTRANSFERASE"/>
    <property type="match status" value="1"/>
</dbReference>
<dbReference type="Proteomes" id="UP000542776">
    <property type="component" value="Unassembled WGS sequence"/>
</dbReference>
<accession>A0A7W6EDN3</accession>
<feature type="transmembrane region" description="Helical" evidence="1">
    <location>
        <begin position="312"/>
        <end position="337"/>
    </location>
</feature>
<protein>
    <submittedName>
        <fullName evidence="3">Peptidoglycan/LPS O-acetylase OafA/YrhL</fullName>
    </submittedName>
</protein>
<feature type="transmembrane region" description="Helical" evidence="1">
    <location>
        <begin position="249"/>
        <end position="266"/>
    </location>
</feature>
<dbReference type="PANTHER" id="PTHR23028:SF131">
    <property type="entry name" value="BLR2367 PROTEIN"/>
    <property type="match status" value="1"/>
</dbReference>
<keyword evidence="1" id="KW-1133">Transmembrane helix</keyword>
<feature type="transmembrane region" description="Helical" evidence="1">
    <location>
        <begin position="278"/>
        <end position="300"/>
    </location>
</feature>
<comment type="caution">
    <text evidence="3">The sequence shown here is derived from an EMBL/GenBank/DDBJ whole genome shotgun (WGS) entry which is preliminary data.</text>
</comment>
<dbReference type="EMBL" id="JACIEK010000003">
    <property type="protein sequence ID" value="MBB3998126.1"/>
    <property type="molecule type" value="Genomic_DNA"/>
</dbReference>
<gene>
    <name evidence="3" type="ORF">GGR04_001964</name>
</gene>
<feature type="domain" description="Acyltransferase 3" evidence="2">
    <location>
        <begin position="11"/>
        <end position="328"/>
    </location>
</feature>
<feature type="transmembrane region" description="Helical" evidence="1">
    <location>
        <begin position="12"/>
        <end position="30"/>
    </location>
</feature>
<dbReference type="InterPro" id="IPR002656">
    <property type="entry name" value="Acyl_transf_3_dom"/>
</dbReference>
<keyword evidence="4" id="KW-1185">Reference proteome</keyword>
<proteinExistence type="predicted"/>
<evidence type="ECO:0000313" key="3">
    <source>
        <dbReference type="EMBL" id="MBB3998126.1"/>
    </source>
</evidence>
<sequence>MEAPVRRRIGEIQWLRAVAALMVMVAHLQVEIALNHFGVAPNAVPTSPFPFTAGVDIFFVISGFVMAHASGGLYGRAGAWRSFLVRRLARVVPLYWLVTLVLLALMAALQTPPWLALTPWQLVSSFLFLPALDSNGLPFPIFTLGWTLNYEMLFYGVFALFVGWPRRIALNAVCAAIVALVIIGRVWPIDNVAARFWTDGVVLEFVGGILLQRAVARGLVLPGVARIGLAVAAAAMLIAFADFDFTLRWLEWGIPALLILTAATTARREGRLSAGWIAEFAGDISYGLYLTHLFAIRLMIKAIEIAGLSGPLVWYVLFPAGVLGGTIVASTLLHYGFERPVLQALRSRFDRRITAGPGEAPAP</sequence>
<feature type="transmembrane region" description="Helical" evidence="1">
    <location>
        <begin position="168"/>
        <end position="187"/>
    </location>
</feature>